<feature type="transmembrane region" description="Helical" evidence="7">
    <location>
        <begin position="109"/>
        <end position="133"/>
    </location>
</feature>
<keyword evidence="5 7" id="KW-1133">Transmembrane helix</keyword>
<dbReference type="Pfam" id="PF00528">
    <property type="entry name" value="BPD_transp_1"/>
    <property type="match status" value="1"/>
</dbReference>
<dbReference type="SUPFAM" id="SSF161098">
    <property type="entry name" value="MetI-like"/>
    <property type="match status" value="1"/>
</dbReference>
<dbReference type="GO" id="GO:0005886">
    <property type="term" value="C:plasma membrane"/>
    <property type="evidence" value="ECO:0007669"/>
    <property type="project" value="UniProtKB-SubCell"/>
</dbReference>
<dbReference type="HOGENOM" id="CLU_016047_1_2_0"/>
<dbReference type="PANTHER" id="PTHR32243">
    <property type="entry name" value="MALTOSE TRANSPORT SYSTEM PERMEASE-RELATED"/>
    <property type="match status" value="1"/>
</dbReference>
<organism evidence="9">
    <name type="scientific">Vecturithrix granuli</name>
    <dbReference type="NCBI Taxonomy" id="1499967"/>
    <lineage>
        <taxon>Bacteria</taxon>
        <taxon>Candidatus Moduliflexota</taxon>
        <taxon>Candidatus Vecturitrichia</taxon>
        <taxon>Candidatus Vecturitrichales</taxon>
        <taxon>Candidatus Vecturitrichaceae</taxon>
        <taxon>Candidatus Vecturithrix</taxon>
    </lineage>
</organism>
<dbReference type="eggNOG" id="COG0395">
    <property type="taxonomic scope" value="Bacteria"/>
</dbReference>
<keyword evidence="3" id="KW-1003">Cell membrane</keyword>
<feature type="transmembrane region" description="Helical" evidence="7">
    <location>
        <begin position="242"/>
        <end position="264"/>
    </location>
</feature>
<accession>A0A081C085</accession>
<dbReference type="Gene3D" id="1.10.3720.10">
    <property type="entry name" value="MetI-like"/>
    <property type="match status" value="1"/>
</dbReference>
<dbReference type="InterPro" id="IPR000515">
    <property type="entry name" value="MetI-like"/>
</dbReference>
<evidence type="ECO:0000256" key="7">
    <source>
        <dbReference type="RuleBase" id="RU363032"/>
    </source>
</evidence>
<dbReference type="EMBL" id="DF820466">
    <property type="protein sequence ID" value="GAK57990.1"/>
    <property type="molecule type" value="Genomic_DNA"/>
</dbReference>
<feature type="transmembrane region" description="Helical" evidence="7">
    <location>
        <begin position="78"/>
        <end position="97"/>
    </location>
</feature>
<evidence type="ECO:0000256" key="6">
    <source>
        <dbReference type="ARBA" id="ARBA00023136"/>
    </source>
</evidence>
<dbReference type="InterPro" id="IPR050901">
    <property type="entry name" value="BP-dep_ABC_trans_perm"/>
</dbReference>
<dbReference type="CDD" id="cd06261">
    <property type="entry name" value="TM_PBP2"/>
    <property type="match status" value="1"/>
</dbReference>
<keyword evidence="4 7" id="KW-0812">Transmembrane</keyword>
<dbReference type="STRING" id="1499967.U27_04963"/>
<name>A0A081C085_VECG1</name>
<evidence type="ECO:0000256" key="3">
    <source>
        <dbReference type="ARBA" id="ARBA00022475"/>
    </source>
</evidence>
<dbReference type="PROSITE" id="PS50928">
    <property type="entry name" value="ABC_TM1"/>
    <property type="match status" value="1"/>
</dbReference>
<feature type="domain" description="ABC transmembrane type-1" evidence="8">
    <location>
        <begin position="74"/>
        <end position="265"/>
    </location>
</feature>
<dbReference type="Proteomes" id="UP000030661">
    <property type="component" value="Unassembled WGS sequence"/>
</dbReference>
<dbReference type="InterPro" id="IPR035906">
    <property type="entry name" value="MetI-like_sf"/>
</dbReference>
<dbReference type="AlphaFoldDB" id="A0A081C085"/>
<proteinExistence type="inferred from homology"/>
<evidence type="ECO:0000259" key="8">
    <source>
        <dbReference type="PROSITE" id="PS50928"/>
    </source>
</evidence>
<reference evidence="9" key="1">
    <citation type="journal article" date="2015" name="PeerJ">
        <title>First genomic representation of candidate bacterial phylum KSB3 points to enhanced environmental sensing as a trigger of wastewater bulking.</title>
        <authorList>
            <person name="Sekiguchi Y."/>
            <person name="Ohashi A."/>
            <person name="Parks D.H."/>
            <person name="Yamauchi T."/>
            <person name="Tyson G.W."/>
            <person name="Hugenholtz P."/>
        </authorList>
    </citation>
    <scope>NUCLEOTIDE SEQUENCE [LARGE SCALE GENOMIC DNA]</scope>
</reference>
<feature type="transmembrane region" description="Helical" evidence="7">
    <location>
        <begin position="12"/>
        <end position="34"/>
    </location>
</feature>
<keyword evidence="6 7" id="KW-0472">Membrane</keyword>
<evidence type="ECO:0000256" key="4">
    <source>
        <dbReference type="ARBA" id="ARBA00022692"/>
    </source>
</evidence>
<protein>
    <recommendedName>
        <fullName evidence="8">ABC transmembrane type-1 domain-containing protein</fullName>
    </recommendedName>
</protein>
<dbReference type="PANTHER" id="PTHR32243:SF18">
    <property type="entry name" value="INNER MEMBRANE ABC TRANSPORTER PERMEASE PROTEIN YCJP"/>
    <property type="match status" value="1"/>
</dbReference>
<sequence length="280" mass="31862">MATRKASYWRKMVLIYLIVIMAVIFALFPIYWMIRSSLTPNKIMYEVNPAIIPRQLTLNHYKELFTETTFMRYFKNSLYVATLTTLISIVISVLASYSLTRLRFRFRPLVSRSIILSYLLPAAVLFIPMHVLISRLGFIDTKNALLIVYPTFTIPYCCYMLISYFRTIPASIEEAALIDGCSYLQVLRKIILPIAAPGIAVVMTFSFTLAWKEFLYALVLTTSPSEQTVTIGIASFRFSDQYIWGLLMSSSVIASIPTMFLYLLSQKFMIGGLTAGSVKS</sequence>
<comment type="subcellular location">
    <subcellularLocation>
        <location evidence="1 7">Cell membrane</location>
        <topology evidence="1 7">Multi-pass membrane protein</topology>
    </subcellularLocation>
</comment>
<evidence type="ECO:0000313" key="10">
    <source>
        <dbReference type="Proteomes" id="UP000030661"/>
    </source>
</evidence>
<evidence type="ECO:0000256" key="2">
    <source>
        <dbReference type="ARBA" id="ARBA00022448"/>
    </source>
</evidence>
<comment type="similarity">
    <text evidence="7">Belongs to the binding-protein-dependent transport system permease family.</text>
</comment>
<gene>
    <name evidence="9" type="ORF">U27_04963</name>
</gene>
<evidence type="ECO:0000313" key="9">
    <source>
        <dbReference type="EMBL" id="GAK57990.1"/>
    </source>
</evidence>
<evidence type="ECO:0000256" key="1">
    <source>
        <dbReference type="ARBA" id="ARBA00004651"/>
    </source>
</evidence>
<feature type="transmembrane region" description="Helical" evidence="7">
    <location>
        <begin position="145"/>
        <end position="165"/>
    </location>
</feature>
<keyword evidence="2 7" id="KW-0813">Transport</keyword>
<feature type="transmembrane region" description="Helical" evidence="7">
    <location>
        <begin position="186"/>
        <end position="211"/>
    </location>
</feature>
<keyword evidence="10" id="KW-1185">Reference proteome</keyword>
<evidence type="ECO:0000256" key="5">
    <source>
        <dbReference type="ARBA" id="ARBA00022989"/>
    </source>
</evidence>
<dbReference type="GO" id="GO:0055085">
    <property type="term" value="P:transmembrane transport"/>
    <property type="evidence" value="ECO:0007669"/>
    <property type="project" value="InterPro"/>
</dbReference>